<dbReference type="Gene3D" id="3.20.110.10">
    <property type="entry name" value="Glycoside hydrolase 38, N terminal domain"/>
    <property type="match status" value="1"/>
</dbReference>
<keyword evidence="9" id="KW-1185">Reference proteome</keyword>
<dbReference type="InterPro" id="IPR015341">
    <property type="entry name" value="Glyco_hydro_38_cen"/>
</dbReference>
<evidence type="ECO:0000256" key="5">
    <source>
        <dbReference type="ARBA" id="ARBA00022801"/>
    </source>
</evidence>
<dbReference type="SUPFAM" id="SSF74650">
    <property type="entry name" value="Galactose mutarotase-like"/>
    <property type="match status" value="1"/>
</dbReference>
<dbReference type="FunFam" id="1.20.1270.50:FF:000004">
    <property type="entry name" value="alpha-mannosidase 2C1 isoform X1"/>
    <property type="match status" value="1"/>
</dbReference>
<keyword evidence="6" id="KW-0326">Glycosidase</keyword>
<dbReference type="GO" id="GO:0030246">
    <property type="term" value="F:carbohydrate binding"/>
    <property type="evidence" value="ECO:0007669"/>
    <property type="project" value="InterPro"/>
</dbReference>
<comment type="similarity">
    <text evidence="2">Belongs to the glycosyl hydrolase 38 family.</text>
</comment>
<evidence type="ECO:0000256" key="2">
    <source>
        <dbReference type="ARBA" id="ARBA00009792"/>
    </source>
</evidence>
<comment type="caution">
    <text evidence="8">The sequence shown here is derived from an EMBL/GenBank/DDBJ whole genome shotgun (WGS) entry which is preliminary data.</text>
</comment>
<accession>A0A1D2N588</accession>
<evidence type="ECO:0000313" key="9">
    <source>
        <dbReference type="Proteomes" id="UP000094527"/>
    </source>
</evidence>
<dbReference type="OrthoDB" id="10261055at2759"/>
<dbReference type="Pfam" id="PF17677">
    <property type="entry name" value="Glyco_hydro38C2"/>
    <property type="match status" value="1"/>
</dbReference>
<dbReference type="InterPro" id="IPR011330">
    <property type="entry name" value="Glyco_hydro/deAcase_b/a-brl"/>
</dbReference>
<reference evidence="8 9" key="1">
    <citation type="journal article" date="2016" name="Genome Biol. Evol.">
        <title>Gene Family Evolution Reflects Adaptation to Soil Environmental Stressors in the Genome of the Collembolan Orchesella cincta.</title>
        <authorList>
            <person name="Faddeeva-Vakhrusheva A."/>
            <person name="Derks M.F."/>
            <person name="Anvar S.Y."/>
            <person name="Agamennone V."/>
            <person name="Suring W."/>
            <person name="Smit S."/>
            <person name="van Straalen N.M."/>
            <person name="Roelofs D."/>
        </authorList>
    </citation>
    <scope>NUCLEOTIDE SEQUENCE [LARGE SCALE GENOMIC DNA]</scope>
    <source>
        <tissue evidence="8">Mixed pool</tissue>
    </source>
</reference>
<dbReference type="Pfam" id="PF22907">
    <property type="entry name" value="Ams1-like_1st"/>
    <property type="match status" value="1"/>
</dbReference>
<dbReference type="AlphaFoldDB" id="A0A1D2N588"/>
<dbReference type="SUPFAM" id="SSF88713">
    <property type="entry name" value="Glycoside hydrolase/deacetylase"/>
    <property type="match status" value="1"/>
</dbReference>
<dbReference type="Gene3D" id="2.70.98.30">
    <property type="entry name" value="Golgi alpha-mannosidase II, domain 4"/>
    <property type="match status" value="1"/>
</dbReference>
<dbReference type="FunFam" id="3.20.110.10:FF:000002">
    <property type="entry name" value="alpha-mannosidase 2C1 isoform X1"/>
    <property type="match status" value="1"/>
</dbReference>
<dbReference type="SMART" id="SM00872">
    <property type="entry name" value="Alpha-mann_mid"/>
    <property type="match status" value="1"/>
</dbReference>
<dbReference type="GO" id="GO:0004559">
    <property type="term" value="F:alpha-mannosidase activity"/>
    <property type="evidence" value="ECO:0007669"/>
    <property type="project" value="UniProtKB-EC"/>
</dbReference>
<dbReference type="EMBL" id="LJIJ01000207">
    <property type="protein sequence ID" value="ODN00433.1"/>
    <property type="molecule type" value="Genomic_DNA"/>
</dbReference>
<evidence type="ECO:0000256" key="1">
    <source>
        <dbReference type="ARBA" id="ARBA00000365"/>
    </source>
</evidence>
<proteinExistence type="inferred from homology"/>
<dbReference type="PANTHER" id="PTHR46017:SF1">
    <property type="entry name" value="ALPHA-MANNOSIDASE 2C1"/>
    <property type="match status" value="1"/>
</dbReference>
<feature type="non-terminal residue" evidence="8">
    <location>
        <position position="1"/>
    </location>
</feature>
<dbReference type="InterPro" id="IPR027291">
    <property type="entry name" value="Glyco_hydro_38_N_sf"/>
</dbReference>
<dbReference type="InterPro" id="IPR011013">
    <property type="entry name" value="Gal_mutarotase_sf_dom"/>
</dbReference>
<dbReference type="InterPro" id="IPR000602">
    <property type="entry name" value="Glyco_hydro_38_N"/>
</dbReference>
<dbReference type="GO" id="GO:0009313">
    <property type="term" value="P:oligosaccharide catabolic process"/>
    <property type="evidence" value="ECO:0007669"/>
    <property type="project" value="TreeGrafter"/>
</dbReference>
<protein>
    <recommendedName>
        <fullName evidence="3">alpha-mannosidase</fullName>
        <ecNumber evidence="3">3.2.1.24</ecNumber>
    </recommendedName>
</protein>
<evidence type="ECO:0000313" key="8">
    <source>
        <dbReference type="EMBL" id="ODN00433.1"/>
    </source>
</evidence>
<keyword evidence="5" id="KW-0378">Hydrolase</keyword>
<dbReference type="OMA" id="GQYWDAW"/>
<dbReference type="PANTHER" id="PTHR46017">
    <property type="entry name" value="ALPHA-MANNOSIDASE 2C1"/>
    <property type="match status" value="1"/>
</dbReference>
<dbReference type="STRING" id="48709.A0A1D2N588"/>
<dbReference type="SUPFAM" id="SSF88688">
    <property type="entry name" value="Families 57/38 glycoside transferase middle domain"/>
    <property type="match status" value="1"/>
</dbReference>
<dbReference type="InterPro" id="IPR011682">
    <property type="entry name" value="Glyco_hydro_38_C"/>
</dbReference>
<evidence type="ECO:0000259" key="7">
    <source>
        <dbReference type="SMART" id="SM00872"/>
    </source>
</evidence>
<evidence type="ECO:0000256" key="3">
    <source>
        <dbReference type="ARBA" id="ARBA00012752"/>
    </source>
</evidence>
<evidence type="ECO:0000256" key="4">
    <source>
        <dbReference type="ARBA" id="ARBA00022723"/>
    </source>
</evidence>
<comment type="catalytic activity">
    <reaction evidence="1">
        <text>Hydrolysis of terminal, non-reducing alpha-D-mannose residues in alpha-D-mannosides.</text>
        <dbReference type="EC" id="3.2.1.24"/>
    </reaction>
</comment>
<evidence type="ECO:0000256" key="6">
    <source>
        <dbReference type="ARBA" id="ARBA00023295"/>
    </source>
</evidence>
<dbReference type="Pfam" id="PF07748">
    <property type="entry name" value="Glyco_hydro_38C"/>
    <property type="match status" value="1"/>
</dbReference>
<name>A0A1D2N588_ORCCI</name>
<feature type="domain" description="Glycoside hydrolase family 38 central" evidence="7">
    <location>
        <begin position="489"/>
        <end position="568"/>
    </location>
</feature>
<keyword evidence="4" id="KW-0479">Metal-binding</keyword>
<dbReference type="Proteomes" id="UP000094527">
    <property type="component" value="Unassembled WGS sequence"/>
</dbReference>
<dbReference type="EC" id="3.2.1.24" evidence="3"/>
<dbReference type="GO" id="GO:0006013">
    <property type="term" value="P:mannose metabolic process"/>
    <property type="evidence" value="ECO:0007669"/>
    <property type="project" value="InterPro"/>
</dbReference>
<dbReference type="Gene3D" id="1.20.1270.50">
    <property type="entry name" value="Glycoside hydrolase family 38, central domain"/>
    <property type="match status" value="1"/>
</dbReference>
<dbReference type="Pfam" id="PF09261">
    <property type="entry name" value="Alpha-mann_mid"/>
    <property type="match status" value="1"/>
</dbReference>
<dbReference type="InterPro" id="IPR037094">
    <property type="entry name" value="Glyco_hydro_38_cen_sf"/>
</dbReference>
<dbReference type="Pfam" id="PF01074">
    <property type="entry name" value="Glyco_hydro_38N"/>
    <property type="match status" value="1"/>
</dbReference>
<organism evidence="8 9">
    <name type="scientific">Orchesella cincta</name>
    <name type="common">Springtail</name>
    <name type="synonym">Podura cincta</name>
    <dbReference type="NCBI Taxonomy" id="48709"/>
    <lineage>
        <taxon>Eukaryota</taxon>
        <taxon>Metazoa</taxon>
        <taxon>Ecdysozoa</taxon>
        <taxon>Arthropoda</taxon>
        <taxon>Hexapoda</taxon>
        <taxon>Collembola</taxon>
        <taxon>Entomobryomorpha</taxon>
        <taxon>Entomobryoidea</taxon>
        <taxon>Orchesellidae</taxon>
        <taxon>Orchesellinae</taxon>
        <taxon>Orchesella</taxon>
    </lineage>
</organism>
<dbReference type="GO" id="GO:0046872">
    <property type="term" value="F:metal ion binding"/>
    <property type="evidence" value="ECO:0007669"/>
    <property type="project" value="UniProtKB-KW"/>
</dbReference>
<dbReference type="InterPro" id="IPR028995">
    <property type="entry name" value="Glyco_hydro_57/38_cen_sf"/>
</dbReference>
<sequence>CSVLRNCSKEQVRAIIANGKSNNHGFTFLPVDVDEEFGPTWSTHLFMIKVVIPIDWKGKEVHLRWNSSSEATLINHDGNVVQVISLTNFARLALLEKGFIPKHRENFVVSKCWEPQHDSKELIYYVEMACNGLFGALGEGFSLDPPNPNLKYKLKYVDIAVYEPLIFKLYTDLEILLGIAEEMTEDIRGYQALYTANEMINLITVNRNHRKASDIASKFFSDKNGAKAHTLVAMGHCHIDTAWLWTYDETKRKCARSWSSQIGLLKMYPDIVFTCSQMQQFQWMKEDYPCLFEQIKDFVNQGRFIPVGGTWVEMDGLLPDGESFIRQFFYGQKFLQTEFGMKAKEFWLPDTFGYSGQIPQIMKHMGIHRFLTQKISWNRVNKFPHHSFLWEGIDGSSVIAHFPPGDSVKEVLKSVNNSEDKGRTNVGAYLYGLGDGGGGPTVPIIERLQRIQDVDGLPKVVFNGPDHFFTQLELDSHKLCKWVGELYLEMHNGTYTSQAKLKWFNRKLEMLLKVAELRTTLDKIGATTERTDIKWIEDCWKGLLLNQFHDVIPGSCIEQVVNDALEIYYKAFTQIQDFLQKDSLRRGLRKPGIMDFSKSCDELVVFNPLPWSMKSVFCIPISEKPFNMQTDSRLQYVQLNNFPSTNQTSKNFPMWEFGNPSQYLACLSEIQPSGYSKLMPISKVKHPVVFSKSQDGSKGTFTNGILRLEVSLKGPPTQKLFFQSSQQDSEWEVFKDFKSTDTEAGRFYIYNDTPACWDAWDCDDYHLETRQDIISYNNNNVGSIQVIAEGPLVGIYKWTATSQEKDNNTNGLNITNYVVMKAESALLEYITVVDWADQSHKFLKVEFPVNVHAREATYEVQYGHVKRSTHSNTSWDMAQFEVSGHKWVDISQPDRGVSLINDSKYGFQIKENIIKLSLLRSPKAPDGNCDMHQHVIRYALLPHDGSFQSAGTIRHAYEFNTNFDVYSLDSPSKNKKWGDTHLPDNVITTSHAAVIPEVVKLGDAAPENTICIRLYESHGASPTNVVIKVRFPAKKVVECNQMENLLSSNTNPIPISEQELLNEHGTMTRFFSFQADFSPFQIKSFLISV</sequence>
<dbReference type="InterPro" id="IPR041147">
    <property type="entry name" value="GH38_C"/>
</dbReference>
<dbReference type="InterPro" id="IPR054723">
    <property type="entry name" value="Ams1-like_N"/>
</dbReference>
<gene>
    <name evidence="8" type="ORF">Ocin01_06259</name>
</gene>